<dbReference type="KEGG" id="clec:106670647"/>
<feature type="transmembrane region" description="Helical" evidence="6">
    <location>
        <begin position="197"/>
        <end position="216"/>
    </location>
</feature>
<keyword evidence="5 6" id="KW-0472">Membrane</keyword>
<evidence type="ECO:0000313" key="8">
    <source>
        <dbReference type="EnsemblMetazoa" id="XP_014256649.1"/>
    </source>
</evidence>
<evidence type="ECO:0000259" key="7">
    <source>
        <dbReference type="SMART" id="SM00014"/>
    </source>
</evidence>
<organism evidence="8 9">
    <name type="scientific">Cimex lectularius</name>
    <name type="common">Bed bug</name>
    <name type="synonym">Acanthia lectularia</name>
    <dbReference type="NCBI Taxonomy" id="79782"/>
    <lineage>
        <taxon>Eukaryota</taxon>
        <taxon>Metazoa</taxon>
        <taxon>Ecdysozoa</taxon>
        <taxon>Arthropoda</taxon>
        <taxon>Hexapoda</taxon>
        <taxon>Insecta</taxon>
        <taxon>Pterygota</taxon>
        <taxon>Neoptera</taxon>
        <taxon>Paraneoptera</taxon>
        <taxon>Hemiptera</taxon>
        <taxon>Heteroptera</taxon>
        <taxon>Panheteroptera</taxon>
        <taxon>Cimicomorpha</taxon>
        <taxon>Cimicidae</taxon>
        <taxon>Cimex</taxon>
    </lineage>
</organism>
<evidence type="ECO:0000313" key="9">
    <source>
        <dbReference type="Proteomes" id="UP000494040"/>
    </source>
</evidence>
<dbReference type="GO" id="GO:0008195">
    <property type="term" value="F:phosphatidate phosphatase activity"/>
    <property type="evidence" value="ECO:0007669"/>
    <property type="project" value="TreeGrafter"/>
</dbReference>
<evidence type="ECO:0000256" key="2">
    <source>
        <dbReference type="ARBA" id="ARBA00008816"/>
    </source>
</evidence>
<feature type="transmembrane region" description="Helical" evidence="6">
    <location>
        <begin position="59"/>
        <end position="79"/>
    </location>
</feature>
<dbReference type="InterPro" id="IPR043216">
    <property type="entry name" value="PAP-like"/>
</dbReference>
<dbReference type="GO" id="GO:0005886">
    <property type="term" value="C:plasma membrane"/>
    <property type="evidence" value="ECO:0007669"/>
    <property type="project" value="TreeGrafter"/>
</dbReference>
<keyword evidence="4 6" id="KW-1133">Transmembrane helix</keyword>
<dbReference type="Gene3D" id="1.20.144.10">
    <property type="entry name" value="Phosphatidic acid phosphatase type 2/haloperoxidase"/>
    <property type="match status" value="1"/>
</dbReference>
<feature type="transmembrane region" description="Helical" evidence="6">
    <location>
        <begin position="165"/>
        <end position="185"/>
    </location>
</feature>
<feature type="transmembrane region" description="Helical" evidence="6">
    <location>
        <begin position="7"/>
        <end position="28"/>
    </location>
</feature>
<dbReference type="Pfam" id="PF01569">
    <property type="entry name" value="PAP2"/>
    <property type="match status" value="1"/>
</dbReference>
<evidence type="ECO:0000256" key="5">
    <source>
        <dbReference type="ARBA" id="ARBA00023136"/>
    </source>
</evidence>
<evidence type="ECO:0000256" key="6">
    <source>
        <dbReference type="SAM" id="Phobius"/>
    </source>
</evidence>
<dbReference type="AlphaFoldDB" id="A0A8I6TGQ8"/>
<comment type="similarity">
    <text evidence="2">Belongs to the PA-phosphatase related phosphoesterase family.</text>
</comment>
<protein>
    <recommendedName>
        <fullName evidence="7">Phosphatidic acid phosphatase type 2/haloperoxidase domain-containing protein</fullName>
    </recommendedName>
</protein>
<sequence>MAAMRLLVKIVGDLICFLFYLIFIKFYVRFVPPFKRGFNCEDSSIRYPYKADTVSTQYLTAYFILLPILVFSTFEAAIFPWKQTNVKKRKFFFIIYNILAVFAFGIVTSYCLIVVTSYTVGRLKPHFIDVCKPNIDCKLPENQFKYITQYTCTSNDTTKIAHARLSFPSVHSSTAMLSTVLIVLYVDAKVVWREFNLLKRFIQANIFAAGVAVSISRISDFDHHWSDVVAGMAFGGTYAFFIAVFATDWFHNRRKIGKLTAKER</sequence>
<dbReference type="GO" id="GO:0046839">
    <property type="term" value="P:phospholipid dephosphorylation"/>
    <property type="evidence" value="ECO:0007669"/>
    <property type="project" value="TreeGrafter"/>
</dbReference>
<dbReference type="OMA" id="MRICKRF"/>
<accession>A0A8I6TGQ8</accession>
<dbReference type="PANTHER" id="PTHR10165">
    <property type="entry name" value="LIPID PHOSPHATE PHOSPHATASE"/>
    <property type="match status" value="1"/>
</dbReference>
<dbReference type="Proteomes" id="UP000494040">
    <property type="component" value="Unassembled WGS sequence"/>
</dbReference>
<evidence type="ECO:0000256" key="4">
    <source>
        <dbReference type="ARBA" id="ARBA00022989"/>
    </source>
</evidence>
<comment type="subcellular location">
    <subcellularLocation>
        <location evidence="1">Membrane</location>
        <topology evidence="1">Multi-pass membrane protein</topology>
    </subcellularLocation>
</comment>
<dbReference type="GeneID" id="106670647"/>
<dbReference type="PANTHER" id="PTHR10165:SF103">
    <property type="entry name" value="PHOSPHOLIPID PHOSPHATASE HOMOLOG 1.2 HOMOLOG"/>
    <property type="match status" value="1"/>
</dbReference>
<name>A0A8I6TGQ8_CIMLE</name>
<dbReference type="SUPFAM" id="SSF48317">
    <property type="entry name" value="Acid phosphatase/Vanadium-dependent haloperoxidase"/>
    <property type="match status" value="1"/>
</dbReference>
<proteinExistence type="inferred from homology"/>
<keyword evidence="3 6" id="KW-0812">Transmembrane</keyword>
<evidence type="ECO:0000256" key="1">
    <source>
        <dbReference type="ARBA" id="ARBA00004141"/>
    </source>
</evidence>
<dbReference type="SMART" id="SM00014">
    <property type="entry name" value="acidPPc"/>
    <property type="match status" value="1"/>
</dbReference>
<dbReference type="EnsemblMetazoa" id="XM_014401163.2">
    <property type="protein sequence ID" value="XP_014256649.1"/>
    <property type="gene ID" value="LOC106670647"/>
</dbReference>
<feature type="domain" description="Phosphatidic acid phosphatase type 2/haloperoxidase" evidence="7">
    <location>
        <begin position="97"/>
        <end position="243"/>
    </location>
</feature>
<feature type="transmembrane region" description="Helical" evidence="6">
    <location>
        <begin position="91"/>
        <end position="115"/>
    </location>
</feature>
<reference evidence="8" key="1">
    <citation type="submission" date="2022-01" db="UniProtKB">
        <authorList>
            <consortium name="EnsemblMetazoa"/>
        </authorList>
    </citation>
    <scope>IDENTIFICATION</scope>
</reference>
<dbReference type="InterPro" id="IPR000326">
    <property type="entry name" value="PAP2/HPO"/>
</dbReference>
<feature type="transmembrane region" description="Helical" evidence="6">
    <location>
        <begin position="228"/>
        <end position="250"/>
    </location>
</feature>
<evidence type="ECO:0000256" key="3">
    <source>
        <dbReference type="ARBA" id="ARBA00022692"/>
    </source>
</evidence>
<dbReference type="GO" id="GO:0006644">
    <property type="term" value="P:phospholipid metabolic process"/>
    <property type="evidence" value="ECO:0007669"/>
    <property type="project" value="InterPro"/>
</dbReference>
<dbReference type="RefSeq" id="XP_014256649.1">
    <property type="nucleotide sequence ID" value="XM_014401163.2"/>
</dbReference>
<dbReference type="OrthoDB" id="8907274at2759"/>
<keyword evidence="9" id="KW-1185">Reference proteome</keyword>
<dbReference type="InterPro" id="IPR036938">
    <property type="entry name" value="PAP2/HPO_sf"/>
</dbReference>
<dbReference type="GO" id="GO:0007165">
    <property type="term" value="P:signal transduction"/>
    <property type="evidence" value="ECO:0007669"/>
    <property type="project" value="TreeGrafter"/>
</dbReference>